<feature type="compositionally biased region" description="Basic residues" evidence="1">
    <location>
        <begin position="132"/>
        <end position="151"/>
    </location>
</feature>
<dbReference type="EMBL" id="BAABAV010000001">
    <property type="protein sequence ID" value="GAA4269375.1"/>
    <property type="molecule type" value="Genomic_DNA"/>
</dbReference>
<feature type="signal peptide" evidence="2">
    <location>
        <begin position="1"/>
        <end position="18"/>
    </location>
</feature>
<reference evidence="4" key="1">
    <citation type="journal article" date="2019" name="Int. J. Syst. Evol. Microbiol.">
        <title>The Global Catalogue of Microorganisms (GCM) 10K type strain sequencing project: providing services to taxonomists for standard genome sequencing and annotation.</title>
        <authorList>
            <consortium name="The Broad Institute Genomics Platform"/>
            <consortium name="The Broad Institute Genome Sequencing Center for Infectious Disease"/>
            <person name="Wu L."/>
            <person name="Ma J."/>
        </authorList>
    </citation>
    <scope>NUCLEOTIDE SEQUENCE [LARGE SCALE GENOMIC DNA]</scope>
    <source>
        <strain evidence="4">JCM 17452</strain>
    </source>
</reference>
<evidence type="ECO:0000256" key="2">
    <source>
        <dbReference type="SAM" id="SignalP"/>
    </source>
</evidence>
<keyword evidence="2" id="KW-0732">Signal</keyword>
<accession>A0ABP8EAW7</accession>
<proteinExistence type="predicted"/>
<feature type="region of interest" description="Disordered" evidence="1">
    <location>
        <begin position="72"/>
        <end position="97"/>
    </location>
</feature>
<feature type="chain" id="PRO_5045392934" description="DUF4890 domain-containing protein" evidence="2">
    <location>
        <begin position="19"/>
        <end position="151"/>
    </location>
</feature>
<evidence type="ECO:0008006" key="5">
    <source>
        <dbReference type="Google" id="ProtNLM"/>
    </source>
</evidence>
<dbReference type="Proteomes" id="UP001500027">
    <property type="component" value="Unassembled WGS sequence"/>
</dbReference>
<evidence type="ECO:0000313" key="3">
    <source>
        <dbReference type="EMBL" id="GAA4269375.1"/>
    </source>
</evidence>
<name>A0ABP8EAW7_9FLAO</name>
<evidence type="ECO:0000256" key="1">
    <source>
        <dbReference type="SAM" id="MobiDB-lite"/>
    </source>
</evidence>
<dbReference type="RefSeq" id="WP_139000715.1">
    <property type="nucleotide sequence ID" value="NZ_BAABAV010000001.1"/>
</dbReference>
<protein>
    <recommendedName>
        <fullName evidence="5">DUF4890 domain-containing protein</fullName>
    </recommendedName>
</protein>
<feature type="compositionally biased region" description="Basic and acidic residues" evidence="1">
    <location>
        <begin position="76"/>
        <end position="97"/>
    </location>
</feature>
<gene>
    <name evidence="3" type="ORF">GCM10022257_14760</name>
</gene>
<sequence length="151" mass="17437">MKKLVLITLALLAIHVGAQEPKRDGHKRGEMMKNLSAEEIANLKTKKMTLHLDLDESQQKEIYDINLANATKRKAHMESRKAKKESGKAQKPTKEERLKMANAKLDYQIAMKAKMKEILNEEQFVKWEKARARARSKGKGMKKSHKKKEQE</sequence>
<keyword evidence="4" id="KW-1185">Reference proteome</keyword>
<organism evidence="3 4">
    <name type="scientific">Hyunsoonleella aestuarii</name>
    <dbReference type="NCBI Taxonomy" id="912802"/>
    <lineage>
        <taxon>Bacteria</taxon>
        <taxon>Pseudomonadati</taxon>
        <taxon>Bacteroidota</taxon>
        <taxon>Flavobacteriia</taxon>
        <taxon>Flavobacteriales</taxon>
        <taxon>Flavobacteriaceae</taxon>
    </lineage>
</organism>
<evidence type="ECO:0000313" key="4">
    <source>
        <dbReference type="Proteomes" id="UP001500027"/>
    </source>
</evidence>
<comment type="caution">
    <text evidence="3">The sequence shown here is derived from an EMBL/GenBank/DDBJ whole genome shotgun (WGS) entry which is preliminary data.</text>
</comment>
<feature type="region of interest" description="Disordered" evidence="1">
    <location>
        <begin position="128"/>
        <end position="151"/>
    </location>
</feature>